<accession>A0A168EB27</accession>
<feature type="compositionally biased region" description="Pro residues" evidence="1">
    <location>
        <begin position="22"/>
        <end position="33"/>
    </location>
</feature>
<evidence type="ECO:0000256" key="1">
    <source>
        <dbReference type="SAM" id="MobiDB-lite"/>
    </source>
</evidence>
<keyword evidence="4" id="KW-1185">Reference proteome</keyword>
<keyword evidence="2" id="KW-1133">Transmembrane helix</keyword>
<dbReference type="Pfam" id="PF14110">
    <property type="entry name" value="DUF4282"/>
    <property type="match status" value="1"/>
</dbReference>
<organism evidence="3 4">
    <name type="scientific">Isoptericola dokdonensis DS-3</name>
    <dbReference type="NCBI Taxonomy" id="1300344"/>
    <lineage>
        <taxon>Bacteria</taxon>
        <taxon>Bacillati</taxon>
        <taxon>Actinomycetota</taxon>
        <taxon>Actinomycetes</taxon>
        <taxon>Micrococcales</taxon>
        <taxon>Promicromonosporaceae</taxon>
        <taxon>Isoptericola</taxon>
    </lineage>
</organism>
<dbReference type="RefSeq" id="WP_083972749.1">
    <property type="nucleotide sequence ID" value="NZ_CP014209.1"/>
</dbReference>
<dbReference type="STRING" id="1300344.I598_0234"/>
<evidence type="ECO:0000256" key="2">
    <source>
        <dbReference type="SAM" id="Phobius"/>
    </source>
</evidence>
<evidence type="ECO:0000313" key="3">
    <source>
        <dbReference type="EMBL" id="ANC29825.1"/>
    </source>
</evidence>
<dbReference type="KEGG" id="ido:I598_0234"/>
<feature type="compositionally biased region" description="Pro residues" evidence="1">
    <location>
        <begin position="1"/>
        <end position="13"/>
    </location>
</feature>
<feature type="compositionally biased region" description="Polar residues" evidence="1">
    <location>
        <begin position="49"/>
        <end position="60"/>
    </location>
</feature>
<dbReference type="OrthoDB" id="3261033at2"/>
<feature type="transmembrane region" description="Helical" evidence="2">
    <location>
        <begin position="111"/>
        <end position="130"/>
    </location>
</feature>
<proteinExistence type="predicted"/>
<gene>
    <name evidence="3" type="ORF">I598_0234</name>
</gene>
<keyword evidence="2" id="KW-0472">Membrane</keyword>
<dbReference type="AlphaFoldDB" id="A0A168EB27"/>
<feature type="transmembrane region" description="Helical" evidence="2">
    <location>
        <begin position="136"/>
        <end position="156"/>
    </location>
</feature>
<dbReference type="Proteomes" id="UP000076794">
    <property type="component" value="Chromosome"/>
</dbReference>
<keyword evidence="2" id="KW-0812">Transmembrane</keyword>
<evidence type="ECO:0000313" key="4">
    <source>
        <dbReference type="Proteomes" id="UP000076794"/>
    </source>
</evidence>
<feature type="region of interest" description="Disordered" evidence="1">
    <location>
        <begin position="1"/>
        <end position="61"/>
    </location>
</feature>
<dbReference type="PATRIC" id="fig|1300344.3.peg.232"/>
<evidence type="ECO:0008006" key="5">
    <source>
        <dbReference type="Google" id="ProtNLM"/>
    </source>
</evidence>
<name>A0A168EB27_9MICO</name>
<reference evidence="3 4" key="1">
    <citation type="submission" date="2016-01" db="EMBL/GenBank/DDBJ databases">
        <title>Complete genome sequence of a soil Actinobacterium, Isoptericola dokdonensis DS-3.</title>
        <authorList>
            <person name="Kwon S.-K."/>
            <person name="Kim J.F."/>
        </authorList>
    </citation>
    <scope>NUCLEOTIDE SEQUENCE [LARGE SCALE GENOMIC DNA]</scope>
    <source>
        <strain evidence="3 4">DS-3</strain>
    </source>
</reference>
<sequence length="184" mass="20268">MSQNTPTPPPEPTDPSGQGQPPRQPAPSEPPAQPYREPSGVYQQPGEPHQQQPSYETYQQPVGERPVGDQPIYAAAASSAADVARNDTKGFFGALFDYSFMTYVTPKVVKIVYIIATVLIALGWLIALVAAFNYSVWSGILFLLFGWILALVYLALVRITLEFYQAIVSVSEKVNRYAQRDGMV</sequence>
<dbReference type="InterPro" id="IPR025557">
    <property type="entry name" value="DUF4282"/>
</dbReference>
<protein>
    <recommendedName>
        <fullName evidence="5">DUF4282 domain-containing protein</fullName>
    </recommendedName>
</protein>
<dbReference type="EMBL" id="CP014209">
    <property type="protein sequence ID" value="ANC29825.1"/>
    <property type="molecule type" value="Genomic_DNA"/>
</dbReference>